<name>A0ABT5DZ00_9BACT</name>
<dbReference type="InterPro" id="IPR036388">
    <property type="entry name" value="WH-like_DNA-bd_sf"/>
</dbReference>
<keyword evidence="2" id="KW-0238">DNA-binding</keyword>
<dbReference type="PANTHER" id="PTHR33204:SF29">
    <property type="entry name" value="TRANSCRIPTIONAL REGULATOR"/>
    <property type="match status" value="1"/>
</dbReference>
<dbReference type="EMBL" id="JAQNDL010000002">
    <property type="protein sequence ID" value="MDC0718857.1"/>
    <property type="molecule type" value="Genomic_DNA"/>
</dbReference>
<keyword evidence="3" id="KW-0804">Transcription</keyword>
<accession>A0ABT5DZ00</accession>
<dbReference type="InterPro" id="IPR036390">
    <property type="entry name" value="WH_DNA-bd_sf"/>
</dbReference>
<feature type="domain" description="HTH hxlR-type" evidence="5">
    <location>
        <begin position="13"/>
        <end position="118"/>
    </location>
</feature>
<keyword evidence="1" id="KW-0805">Transcription regulation</keyword>
<evidence type="ECO:0000256" key="1">
    <source>
        <dbReference type="ARBA" id="ARBA00023015"/>
    </source>
</evidence>
<sequence>MSRSPAGKSEPWTPETAAEAVSEALALLEGRWKLRILFHLFGGKVLRYSELERAIPEVSQKMLAQQLRKLESDGLVRREVFGEVPPRVEYRLTEWGQSLCPVLDALLQWHARREGSDAETADAAGEAVAVSSGAGRQRCPEGQVDDARR</sequence>
<feature type="compositionally biased region" description="Low complexity" evidence="4">
    <location>
        <begin position="121"/>
        <end position="135"/>
    </location>
</feature>
<gene>
    <name evidence="6" type="ORF">POL25_18280</name>
</gene>
<evidence type="ECO:0000313" key="6">
    <source>
        <dbReference type="EMBL" id="MDC0718857.1"/>
    </source>
</evidence>
<dbReference type="Gene3D" id="1.10.10.10">
    <property type="entry name" value="Winged helix-like DNA-binding domain superfamily/Winged helix DNA-binding domain"/>
    <property type="match status" value="1"/>
</dbReference>
<dbReference type="InterPro" id="IPR002577">
    <property type="entry name" value="HTH_HxlR"/>
</dbReference>
<reference evidence="6 7" key="1">
    <citation type="submission" date="2022-11" db="EMBL/GenBank/DDBJ databases">
        <title>Minimal conservation of predation-associated metabolite biosynthetic gene clusters underscores biosynthetic potential of Myxococcota including descriptions for ten novel species: Archangium lansinium sp. nov., Myxococcus landrumus sp. nov., Nannocystis bai.</title>
        <authorList>
            <person name="Ahearne A."/>
            <person name="Stevens C."/>
            <person name="Dowd S."/>
        </authorList>
    </citation>
    <scope>NUCLEOTIDE SEQUENCE [LARGE SCALE GENOMIC DNA]</scope>
    <source>
        <strain evidence="6 7">BB15-2</strain>
    </source>
</reference>
<evidence type="ECO:0000256" key="2">
    <source>
        <dbReference type="ARBA" id="ARBA00023125"/>
    </source>
</evidence>
<dbReference type="PANTHER" id="PTHR33204">
    <property type="entry name" value="TRANSCRIPTIONAL REGULATOR, MARR FAMILY"/>
    <property type="match status" value="1"/>
</dbReference>
<dbReference type="SUPFAM" id="SSF46785">
    <property type="entry name" value="Winged helix' DNA-binding domain"/>
    <property type="match status" value="1"/>
</dbReference>
<organism evidence="6 7">
    <name type="scientific">Nannocystis bainbridge</name>
    <dbReference type="NCBI Taxonomy" id="2995303"/>
    <lineage>
        <taxon>Bacteria</taxon>
        <taxon>Pseudomonadati</taxon>
        <taxon>Myxococcota</taxon>
        <taxon>Polyangia</taxon>
        <taxon>Nannocystales</taxon>
        <taxon>Nannocystaceae</taxon>
        <taxon>Nannocystis</taxon>
    </lineage>
</organism>
<protein>
    <submittedName>
        <fullName evidence="6">Helix-turn-helix domain-containing protein</fullName>
    </submittedName>
</protein>
<comment type="caution">
    <text evidence="6">The sequence shown here is derived from an EMBL/GenBank/DDBJ whole genome shotgun (WGS) entry which is preliminary data.</text>
</comment>
<keyword evidence="7" id="KW-1185">Reference proteome</keyword>
<dbReference type="Proteomes" id="UP001221686">
    <property type="component" value="Unassembled WGS sequence"/>
</dbReference>
<evidence type="ECO:0000313" key="7">
    <source>
        <dbReference type="Proteomes" id="UP001221686"/>
    </source>
</evidence>
<evidence type="ECO:0000256" key="3">
    <source>
        <dbReference type="ARBA" id="ARBA00023163"/>
    </source>
</evidence>
<proteinExistence type="predicted"/>
<evidence type="ECO:0000259" key="5">
    <source>
        <dbReference type="PROSITE" id="PS51118"/>
    </source>
</evidence>
<feature type="region of interest" description="Disordered" evidence="4">
    <location>
        <begin position="118"/>
        <end position="149"/>
    </location>
</feature>
<dbReference type="PROSITE" id="PS51118">
    <property type="entry name" value="HTH_HXLR"/>
    <property type="match status" value="1"/>
</dbReference>
<evidence type="ECO:0000256" key="4">
    <source>
        <dbReference type="SAM" id="MobiDB-lite"/>
    </source>
</evidence>
<dbReference type="Pfam" id="PF01638">
    <property type="entry name" value="HxlR"/>
    <property type="match status" value="1"/>
</dbReference>